<feature type="region of interest" description="Disordered" evidence="1">
    <location>
        <begin position="177"/>
        <end position="205"/>
    </location>
</feature>
<dbReference type="Proteomes" id="UP000050761">
    <property type="component" value="Unassembled WGS sequence"/>
</dbReference>
<evidence type="ECO:0000256" key="1">
    <source>
        <dbReference type="SAM" id="MobiDB-lite"/>
    </source>
</evidence>
<accession>A0A183GM47</accession>
<feature type="compositionally biased region" description="Basic and acidic residues" evidence="1">
    <location>
        <begin position="181"/>
        <end position="199"/>
    </location>
</feature>
<name>A0A183GM47_HELPZ</name>
<keyword evidence="3" id="KW-1185">Reference proteome</keyword>
<organism evidence="3 4">
    <name type="scientific">Heligmosomoides polygyrus</name>
    <name type="common">Parasitic roundworm</name>
    <dbReference type="NCBI Taxonomy" id="6339"/>
    <lineage>
        <taxon>Eukaryota</taxon>
        <taxon>Metazoa</taxon>
        <taxon>Ecdysozoa</taxon>
        <taxon>Nematoda</taxon>
        <taxon>Chromadorea</taxon>
        <taxon>Rhabditida</taxon>
        <taxon>Rhabditina</taxon>
        <taxon>Rhabditomorpha</taxon>
        <taxon>Strongyloidea</taxon>
        <taxon>Heligmosomidae</taxon>
        <taxon>Heligmosomoides</taxon>
    </lineage>
</organism>
<evidence type="ECO:0000313" key="3">
    <source>
        <dbReference type="Proteomes" id="UP000050761"/>
    </source>
</evidence>
<dbReference type="EMBL" id="UZAH01035451">
    <property type="protein sequence ID" value="VDP40806.1"/>
    <property type="molecule type" value="Genomic_DNA"/>
</dbReference>
<evidence type="ECO:0000313" key="2">
    <source>
        <dbReference type="EMBL" id="VDP40806.1"/>
    </source>
</evidence>
<proteinExistence type="predicted"/>
<dbReference type="WBParaSite" id="HPBE_0002376701-mRNA-1">
    <property type="protein sequence ID" value="HPBE_0002376701-mRNA-1"/>
    <property type="gene ID" value="HPBE_0002376701"/>
</dbReference>
<dbReference type="AlphaFoldDB" id="A0A183GM47"/>
<accession>A0A3P8HBN1</accession>
<reference evidence="2 3" key="1">
    <citation type="submission" date="2018-11" db="EMBL/GenBank/DDBJ databases">
        <authorList>
            <consortium name="Pathogen Informatics"/>
        </authorList>
    </citation>
    <scope>NUCLEOTIDE SEQUENCE [LARGE SCALE GENOMIC DNA]</scope>
</reference>
<sequence length="205" mass="23284">MERMMNVVYGMPPPIRYRNHVRPMIKDVLKKYDHEIYYFCNSCSGLLAGRRVEFVKAAATSTIARYSYDGFDDVDPKSFQTLITVASQLILTDPPTAIQGYAVRVSGRAGRNTKLKHLPEDVEDTLIGTNREFALDMLGYGRSEITCPGDVNLAQSSRDVRNNSCVEVNGVPTWLSNSRQKKLEEQQEEVDKREIQKEEDQLEST</sequence>
<reference evidence="4" key="2">
    <citation type="submission" date="2019-09" db="UniProtKB">
        <authorList>
            <consortium name="WormBaseParasite"/>
        </authorList>
    </citation>
    <scope>IDENTIFICATION</scope>
</reference>
<gene>
    <name evidence="2" type="ORF">HPBE_LOCUS23764</name>
</gene>
<evidence type="ECO:0000313" key="4">
    <source>
        <dbReference type="WBParaSite" id="HPBE_0002376701-mRNA-1"/>
    </source>
</evidence>
<dbReference type="OrthoDB" id="5863605at2759"/>
<protein>
    <submittedName>
        <fullName evidence="4">Retrotransposon protein, putative, unclassified</fullName>
    </submittedName>
</protein>